<feature type="domain" description="Protein kinase" evidence="13">
    <location>
        <begin position="28"/>
        <end position="280"/>
    </location>
</feature>
<evidence type="ECO:0000256" key="2">
    <source>
        <dbReference type="ARBA" id="ARBA00012513"/>
    </source>
</evidence>
<dbReference type="InterPro" id="IPR000719">
    <property type="entry name" value="Prot_kinase_dom"/>
</dbReference>
<keyword evidence="5" id="KW-0808">Transferase</keyword>
<dbReference type="GO" id="GO:0035556">
    <property type="term" value="P:intracellular signal transduction"/>
    <property type="evidence" value="ECO:0007669"/>
    <property type="project" value="TreeGrafter"/>
</dbReference>
<dbReference type="EMBL" id="CAJNOQ010001555">
    <property type="protein sequence ID" value="CAF0902985.1"/>
    <property type="molecule type" value="Genomic_DNA"/>
</dbReference>
<evidence type="ECO:0000313" key="15">
    <source>
        <dbReference type="EMBL" id="CAF3685179.1"/>
    </source>
</evidence>
<protein>
    <recommendedName>
        <fullName evidence="2">non-specific serine/threonine protein kinase</fullName>
        <ecNumber evidence="2">2.7.11.1</ecNumber>
    </recommendedName>
</protein>
<comment type="catalytic activity">
    <reaction evidence="10">
        <text>L-seryl-[protein] + ATP = O-phospho-L-seryl-[protein] + ADP + H(+)</text>
        <dbReference type="Rhea" id="RHEA:17989"/>
        <dbReference type="Rhea" id="RHEA-COMP:9863"/>
        <dbReference type="Rhea" id="RHEA-COMP:11604"/>
        <dbReference type="ChEBI" id="CHEBI:15378"/>
        <dbReference type="ChEBI" id="CHEBI:29999"/>
        <dbReference type="ChEBI" id="CHEBI:30616"/>
        <dbReference type="ChEBI" id="CHEBI:83421"/>
        <dbReference type="ChEBI" id="CHEBI:456216"/>
        <dbReference type="EC" id="2.7.11.1"/>
    </reaction>
</comment>
<dbReference type="FunFam" id="1.10.510.10:FF:001222">
    <property type="entry name" value="Serine/threonine-protein kinase ppk25"/>
    <property type="match status" value="1"/>
</dbReference>
<dbReference type="FunFam" id="3.30.200.20:FF:000003">
    <property type="entry name" value="Non-specific serine/threonine protein kinase"/>
    <property type="match status" value="1"/>
</dbReference>
<keyword evidence="8 11" id="KW-0067">ATP-binding</keyword>
<dbReference type="EMBL" id="CAJOBC010001555">
    <property type="protein sequence ID" value="CAF3685179.1"/>
    <property type="molecule type" value="Genomic_DNA"/>
</dbReference>
<dbReference type="PANTHER" id="PTHR24346">
    <property type="entry name" value="MAP/MICROTUBULE AFFINITY-REGULATING KINASE"/>
    <property type="match status" value="1"/>
</dbReference>
<feature type="compositionally biased region" description="Low complexity" evidence="12">
    <location>
        <begin position="625"/>
        <end position="637"/>
    </location>
</feature>
<evidence type="ECO:0000256" key="7">
    <source>
        <dbReference type="ARBA" id="ARBA00022777"/>
    </source>
</evidence>
<dbReference type="InterPro" id="IPR011009">
    <property type="entry name" value="Kinase-like_dom_sf"/>
</dbReference>
<dbReference type="SUPFAM" id="SSF56112">
    <property type="entry name" value="Protein kinase-like (PK-like)"/>
    <property type="match status" value="1"/>
</dbReference>
<gene>
    <name evidence="14" type="ORF">GPM918_LOCUS8736</name>
    <name evidence="15" type="ORF">SRO942_LOCUS8738</name>
</gene>
<dbReference type="GO" id="GO:0004674">
    <property type="term" value="F:protein serine/threonine kinase activity"/>
    <property type="evidence" value="ECO:0007669"/>
    <property type="project" value="UniProtKB-KW"/>
</dbReference>
<dbReference type="AlphaFoldDB" id="A0A813ZTC3"/>
<evidence type="ECO:0000256" key="4">
    <source>
        <dbReference type="ARBA" id="ARBA00022527"/>
    </source>
</evidence>
<evidence type="ECO:0000256" key="3">
    <source>
        <dbReference type="ARBA" id="ARBA00022490"/>
    </source>
</evidence>
<evidence type="ECO:0000259" key="13">
    <source>
        <dbReference type="PROSITE" id="PS50011"/>
    </source>
</evidence>
<evidence type="ECO:0000313" key="14">
    <source>
        <dbReference type="EMBL" id="CAF0902985.1"/>
    </source>
</evidence>
<dbReference type="GO" id="GO:0005524">
    <property type="term" value="F:ATP binding"/>
    <property type="evidence" value="ECO:0007669"/>
    <property type="project" value="UniProtKB-UniRule"/>
</dbReference>
<feature type="region of interest" description="Disordered" evidence="12">
    <location>
        <begin position="458"/>
        <end position="493"/>
    </location>
</feature>
<feature type="region of interest" description="Disordered" evidence="12">
    <location>
        <begin position="625"/>
        <end position="665"/>
    </location>
</feature>
<evidence type="ECO:0000256" key="6">
    <source>
        <dbReference type="ARBA" id="ARBA00022741"/>
    </source>
</evidence>
<comment type="caution">
    <text evidence="14">The sequence shown here is derived from an EMBL/GenBank/DDBJ whole genome shotgun (WGS) entry which is preliminary data.</text>
</comment>
<feature type="compositionally biased region" description="Polar residues" evidence="12">
    <location>
        <begin position="639"/>
        <end position="665"/>
    </location>
</feature>
<dbReference type="SMART" id="SM00220">
    <property type="entry name" value="S_TKc"/>
    <property type="match status" value="1"/>
</dbReference>
<feature type="binding site" evidence="11">
    <location>
        <position position="57"/>
    </location>
    <ligand>
        <name>ATP</name>
        <dbReference type="ChEBI" id="CHEBI:30616"/>
    </ligand>
</feature>
<reference evidence="14" key="1">
    <citation type="submission" date="2021-02" db="EMBL/GenBank/DDBJ databases">
        <authorList>
            <person name="Nowell W R."/>
        </authorList>
    </citation>
    <scope>NUCLEOTIDE SEQUENCE</scope>
</reference>
<dbReference type="EC" id="2.7.11.1" evidence="2"/>
<evidence type="ECO:0000256" key="1">
    <source>
        <dbReference type="ARBA" id="ARBA00004496"/>
    </source>
</evidence>
<feature type="region of interest" description="Disordered" evidence="12">
    <location>
        <begin position="517"/>
        <end position="539"/>
    </location>
</feature>
<sequence length="708" mass="80814">MVQETANSIVDKNSIENLDEKRKKVGNYVILKTIGEGSFAKVRLGIHLVTDMKVAVKVINKREVFKRNYLRANLRREASMMQRMQHSNIVQLHEVMETENSYYIVMDLVQGQEFVKYLTKKRQLDENETRRYIRQIVSAVDHMHRAHVIHRDIKLQNFMLDQNNDIVIIDFGLSNSLDEKGFLTTQCGSPAYAAPEIFAHQEYGPAVDVWSIGVNMYAMLLGKLPFKVEHRSRNLAKLHACILKGCEIPNTLSKDLLSRLLEPSPTKRISMQEILRHPFMNYQLGPVEIIPYKPNADMREINRSIIKYLVVKHDYNEREIEEAVLHRKPVAARALYTLIERRLKEGLGWPDRTYTDKVPTNITTTTTVLTTDIVTDKLGRGEPLLPRRRSITQQQSKLTREKSNYAFEDNVLLRGRSTNTPNLTQDAANELFRNDVVSPSRLANRKLYHDIVLRKNSSSRDRLSNDINNDGDQDFIPTPYLGDKSPMFTTKRTPTNEFYTRNNLLPLRRDIGLSFKQSQQQLQDYHPSSITPQPQGQQQNGRTILLNNQRTKPRSLPNSTLDHANQNGFHIPSPEIRTPKALSRTSNIDIKKQLSPVRYNPAQSLTVKHIGLFLKNSALHSRVSSCSSKSSKSTGTSLVDGQSPPSKYNQPTHQFTTTTTPSKPSIINYSSHQNLSRNLGKTAHTKQPGGPSTNTHIQHLIPQKLMPT</sequence>
<keyword evidence="4" id="KW-0723">Serine/threonine-protein kinase</keyword>
<dbReference type="Pfam" id="PF00069">
    <property type="entry name" value="Pkinase"/>
    <property type="match status" value="1"/>
</dbReference>
<dbReference type="OrthoDB" id="193931at2759"/>
<dbReference type="PROSITE" id="PS00107">
    <property type="entry name" value="PROTEIN_KINASE_ATP"/>
    <property type="match status" value="1"/>
</dbReference>
<dbReference type="InterPro" id="IPR008271">
    <property type="entry name" value="Ser/Thr_kinase_AS"/>
</dbReference>
<accession>A0A813ZTC3</accession>
<dbReference type="PANTHER" id="PTHR24346:SF79">
    <property type="entry name" value="PROTEIN KINASE DOMAIN-CONTAINING PROTEIN"/>
    <property type="match status" value="1"/>
</dbReference>
<dbReference type="InterPro" id="IPR017441">
    <property type="entry name" value="Protein_kinase_ATP_BS"/>
</dbReference>
<dbReference type="PROSITE" id="PS50011">
    <property type="entry name" value="PROTEIN_KINASE_DOM"/>
    <property type="match status" value="1"/>
</dbReference>
<dbReference type="GO" id="GO:0005737">
    <property type="term" value="C:cytoplasm"/>
    <property type="evidence" value="ECO:0007669"/>
    <property type="project" value="UniProtKB-SubCell"/>
</dbReference>
<dbReference type="PROSITE" id="PS00108">
    <property type="entry name" value="PROTEIN_KINASE_ST"/>
    <property type="match status" value="1"/>
</dbReference>
<name>A0A813ZTC3_9BILA</name>
<evidence type="ECO:0000313" key="16">
    <source>
        <dbReference type="Proteomes" id="UP000663829"/>
    </source>
</evidence>
<dbReference type="CDD" id="cd14003">
    <property type="entry name" value="STKc_AMPK-like"/>
    <property type="match status" value="1"/>
</dbReference>
<evidence type="ECO:0000256" key="11">
    <source>
        <dbReference type="PROSITE-ProRule" id="PRU10141"/>
    </source>
</evidence>
<evidence type="ECO:0000256" key="8">
    <source>
        <dbReference type="ARBA" id="ARBA00022840"/>
    </source>
</evidence>
<dbReference type="Gene3D" id="1.10.510.10">
    <property type="entry name" value="Transferase(Phosphotransferase) domain 1"/>
    <property type="match status" value="1"/>
</dbReference>
<comment type="catalytic activity">
    <reaction evidence="9">
        <text>L-threonyl-[protein] + ATP = O-phospho-L-threonyl-[protein] + ADP + H(+)</text>
        <dbReference type="Rhea" id="RHEA:46608"/>
        <dbReference type="Rhea" id="RHEA-COMP:11060"/>
        <dbReference type="Rhea" id="RHEA-COMP:11605"/>
        <dbReference type="ChEBI" id="CHEBI:15378"/>
        <dbReference type="ChEBI" id="CHEBI:30013"/>
        <dbReference type="ChEBI" id="CHEBI:30616"/>
        <dbReference type="ChEBI" id="CHEBI:61977"/>
        <dbReference type="ChEBI" id="CHEBI:456216"/>
        <dbReference type="EC" id="2.7.11.1"/>
    </reaction>
</comment>
<keyword evidence="6 11" id="KW-0547">Nucleotide-binding</keyword>
<dbReference type="Proteomes" id="UP000681722">
    <property type="component" value="Unassembled WGS sequence"/>
</dbReference>
<evidence type="ECO:0000256" key="9">
    <source>
        <dbReference type="ARBA" id="ARBA00047899"/>
    </source>
</evidence>
<proteinExistence type="predicted"/>
<keyword evidence="7" id="KW-0418">Kinase</keyword>
<organism evidence="14 16">
    <name type="scientific">Didymodactylos carnosus</name>
    <dbReference type="NCBI Taxonomy" id="1234261"/>
    <lineage>
        <taxon>Eukaryota</taxon>
        <taxon>Metazoa</taxon>
        <taxon>Spiralia</taxon>
        <taxon>Gnathifera</taxon>
        <taxon>Rotifera</taxon>
        <taxon>Eurotatoria</taxon>
        <taxon>Bdelloidea</taxon>
        <taxon>Philodinida</taxon>
        <taxon>Philodinidae</taxon>
        <taxon>Didymodactylos</taxon>
    </lineage>
</organism>
<keyword evidence="16" id="KW-1185">Reference proteome</keyword>
<comment type="subcellular location">
    <subcellularLocation>
        <location evidence="1">Cytoplasm</location>
    </subcellularLocation>
</comment>
<evidence type="ECO:0000256" key="12">
    <source>
        <dbReference type="SAM" id="MobiDB-lite"/>
    </source>
</evidence>
<keyword evidence="3" id="KW-0963">Cytoplasm</keyword>
<dbReference type="Proteomes" id="UP000663829">
    <property type="component" value="Unassembled WGS sequence"/>
</dbReference>
<evidence type="ECO:0000256" key="5">
    <source>
        <dbReference type="ARBA" id="ARBA00022679"/>
    </source>
</evidence>
<evidence type="ECO:0000256" key="10">
    <source>
        <dbReference type="ARBA" id="ARBA00048679"/>
    </source>
</evidence>